<dbReference type="Proteomes" id="UP000321805">
    <property type="component" value="Chromosome"/>
</dbReference>
<dbReference type="InterPro" id="IPR036113">
    <property type="entry name" value="Asp/Glu-ADT_sf_sub_c"/>
</dbReference>
<comment type="function">
    <text evidence="1">Allows the formation of correctly charged Asn-tRNA(Asn) or Gln-tRNA(Gln) through the transamidation of misacylated Asp-tRNA(Asn) or Glu-tRNA(Gln) in organisms which lack either or both of asparaginyl-tRNA or glutaminyl-tRNA synthetases. The reaction takes place in the presence of glutamine and ATP through an activated phospho-Asp-tRNA(Asn) or phospho-Glu-tRNA(Gln).</text>
</comment>
<dbReference type="PANTHER" id="PTHR15004:SF0">
    <property type="entry name" value="GLUTAMYL-TRNA(GLN) AMIDOTRANSFERASE SUBUNIT C, MITOCHONDRIAL"/>
    <property type="match status" value="1"/>
</dbReference>
<dbReference type="InterPro" id="IPR003837">
    <property type="entry name" value="GatC"/>
</dbReference>
<keyword evidence="1" id="KW-0436">Ligase</keyword>
<dbReference type="HAMAP" id="MF_00122">
    <property type="entry name" value="GatC"/>
    <property type="match status" value="1"/>
</dbReference>
<dbReference type="SUPFAM" id="SSF141000">
    <property type="entry name" value="Glu-tRNAGln amidotransferase C subunit"/>
    <property type="match status" value="1"/>
</dbReference>
<dbReference type="GO" id="GO:0050567">
    <property type="term" value="F:glutaminyl-tRNA synthase (glutamine-hydrolyzing) activity"/>
    <property type="evidence" value="ECO:0007669"/>
    <property type="project" value="UniProtKB-UniRule"/>
</dbReference>
<accession>A0A5B8U6Y5</accession>
<comment type="subunit">
    <text evidence="1">Heterotrimer of A, B and C subunits.</text>
</comment>
<dbReference type="PANTHER" id="PTHR15004">
    <property type="entry name" value="GLUTAMYL-TRNA(GLN) AMIDOTRANSFERASE SUBUNIT C, MITOCHONDRIAL"/>
    <property type="match status" value="1"/>
</dbReference>
<dbReference type="NCBIfam" id="TIGR00135">
    <property type="entry name" value="gatC"/>
    <property type="match status" value="1"/>
</dbReference>
<dbReference type="GO" id="GO:0016740">
    <property type="term" value="F:transferase activity"/>
    <property type="evidence" value="ECO:0007669"/>
    <property type="project" value="UniProtKB-KW"/>
</dbReference>
<evidence type="ECO:0000256" key="1">
    <source>
        <dbReference type="HAMAP-Rule" id="MF_00122"/>
    </source>
</evidence>
<dbReference type="OrthoDB" id="5295223at2"/>
<name>A0A5B8U6Y5_9ACTN</name>
<comment type="catalytic activity">
    <reaction evidence="1">
        <text>L-aspartyl-tRNA(Asn) + L-glutamine + ATP + H2O = L-asparaginyl-tRNA(Asn) + L-glutamate + ADP + phosphate + 2 H(+)</text>
        <dbReference type="Rhea" id="RHEA:14513"/>
        <dbReference type="Rhea" id="RHEA-COMP:9674"/>
        <dbReference type="Rhea" id="RHEA-COMP:9677"/>
        <dbReference type="ChEBI" id="CHEBI:15377"/>
        <dbReference type="ChEBI" id="CHEBI:15378"/>
        <dbReference type="ChEBI" id="CHEBI:29985"/>
        <dbReference type="ChEBI" id="CHEBI:30616"/>
        <dbReference type="ChEBI" id="CHEBI:43474"/>
        <dbReference type="ChEBI" id="CHEBI:58359"/>
        <dbReference type="ChEBI" id="CHEBI:78515"/>
        <dbReference type="ChEBI" id="CHEBI:78516"/>
        <dbReference type="ChEBI" id="CHEBI:456216"/>
    </reaction>
</comment>
<dbReference type="Gene3D" id="1.10.20.60">
    <property type="entry name" value="Glu-tRNAGln amidotransferase C subunit, N-terminal domain"/>
    <property type="match status" value="1"/>
</dbReference>
<dbReference type="GO" id="GO:0006450">
    <property type="term" value="P:regulation of translational fidelity"/>
    <property type="evidence" value="ECO:0007669"/>
    <property type="project" value="InterPro"/>
</dbReference>
<evidence type="ECO:0000313" key="3">
    <source>
        <dbReference type="Proteomes" id="UP000321805"/>
    </source>
</evidence>
<dbReference type="EC" id="6.3.5.-" evidence="1"/>
<protein>
    <recommendedName>
        <fullName evidence="1">Aspartyl/glutamyl-tRNA(Asn/Gln) amidotransferase subunit C</fullName>
        <shortName evidence="1">Asp/Glu-ADT subunit C</shortName>
        <ecNumber evidence="1">6.3.5.-</ecNumber>
    </recommendedName>
</protein>
<keyword evidence="1" id="KW-0547">Nucleotide-binding</keyword>
<dbReference type="AlphaFoldDB" id="A0A5B8U6Y5"/>
<comment type="similarity">
    <text evidence="1">Belongs to the GatC family.</text>
</comment>
<dbReference type="GO" id="GO:0005524">
    <property type="term" value="F:ATP binding"/>
    <property type="evidence" value="ECO:0007669"/>
    <property type="project" value="UniProtKB-KW"/>
</dbReference>
<dbReference type="GO" id="GO:0050566">
    <property type="term" value="F:asparaginyl-tRNA synthase (glutamine-hydrolyzing) activity"/>
    <property type="evidence" value="ECO:0007669"/>
    <property type="project" value="RHEA"/>
</dbReference>
<keyword evidence="2" id="KW-0808">Transferase</keyword>
<gene>
    <name evidence="1 2" type="primary">gatC</name>
    <name evidence="2" type="ORF">FSW04_15590</name>
</gene>
<reference evidence="2 3" key="1">
    <citation type="journal article" date="2018" name="J. Microbiol.">
        <title>Baekduia soli gen. nov., sp. nov., a novel bacterium isolated from the soil of Baekdu Mountain and proposal of a novel family name, Baekduiaceae fam. nov.</title>
        <authorList>
            <person name="An D.S."/>
            <person name="Siddiqi M.Z."/>
            <person name="Kim K.H."/>
            <person name="Yu H.S."/>
            <person name="Im W.T."/>
        </authorList>
    </citation>
    <scope>NUCLEOTIDE SEQUENCE [LARGE SCALE GENOMIC DNA]</scope>
    <source>
        <strain evidence="2 3">BR7-21</strain>
    </source>
</reference>
<proteinExistence type="inferred from homology"/>
<comment type="catalytic activity">
    <reaction evidence="1">
        <text>L-glutamyl-tRNA(Gln) + L-glutamine + ATP + H2O = L-glutaminyl-tRNA(Gln) + L-glutamate + ADP + phosphate + H(+)</text>
        <dbReference type="Rhea" id="RHEA:17521"/>
        <dbReference type="Rhea" id="RHEA-COMP:9681"/>
        <dbReference type="Rhea" id="RHEA-COMP:9684"/>
        <dbReference type="ChEBI" id="CHEBI:15377"/>
        <dbReference type="ChEBI" id="CHEBI:15378"/>
        <dbReference type="ChEBI" id="CHEBI:29985"/>
        <dbReference type="ChEBI" id="CHEBI:30616"/>
        <dbReference type="ChEBI" id="CHEBI:43474"/>
        <dbReference type="ChEBI" id="CHEBI:58359"/>
        <dbReference type="ChEBI" id="CHEBI:78520"/>
        <dbReference type="ChEBI" id="CHEBI:78521"/>
        <dbReference type="ChEBI" id="CHEBI:456216"/>
    </reaction>
</comment>
<keyword evidence="1" id="KW-0067">ATP-binding</keyword>
<dbReference type="Pfam" id="PF02686">
    <property type="entry name" value="GatC"/>
    <property type="match status" value="1"/>
</dbReference>
<dbReference type="KEGG" id="bsol:FSW04_15590"/>
<dbReference type="RefSeq" id="WP_146920851.1">
    <property type="nucleotide sequence ID" value="NZ_CP042430.1"/>
</dbReference>
<sequence length="98" mass="10525">MIDREQVLHVARLARLELSEDEVGRMATELSSVLGHIERIAGLDLDDVPATTHVVQVENALRADEPEPCLPREVALANAPAVQDGGFLVPSPQAPVTP</sequence>
<evidence type="ECO:0000313" key="2">
    <source>
        <dbReference type="EMBL" id="QEC48854.1"/>
    </source>
</evidence>
<dbReference type="GO" id="GO:0070681">
    <property type="term" value="P:glutaminyl-tRNAGln biosynthesis via transamidation"/>
    <property type="evidence" value="ECO:0007669"/>
    <property type="project" value="TreeGrafter"/>
</dbReference>
<organism evidence="2 3">
    <name type="scientific">Baekduia soli</name>
    <dbReference type="NCBI Taxonomy" id="496014"/>
    <lineage>
        <taxon>Bacteria</taxon>
        <taxon>Bacillati</taxon>
        <taxon>Actinomycetota</taxon>
        <taxon>Thermoleophilia</taxon>
        <taxon>Solirubrobacterales</taxon>
        <taxon>Baekduiaceae</taxon>
        <taxon>Baekduia</taxon>
    </lineage>
</organism>
<keyword evidence="1" id="KW-0648">Protein biosynthesis</keyword>
<keyword evidence="3" id="KW-1185">Reference proteome</keyword>
<dbReference type="EMBL" id="CP042430">
    <property type="protein sequence ID" value="QEC48854.1"/>
    <property type="molecule type" value="Genomic_DNA"/>
</dbReference>
<dbReference type="GO" id="GO:0006412">
    <property type="term" value="P:translation"/>
    <property type="evidence" value="ECO:0007669"/>
    <property type="project" value="UniProtKB-UniRule"/>
</dbReference>